<evidence type="ECO:0000256" key="5">
    <source>
        <dbReference type="ARBA" id="ARBA00035336"/>
    </source>
</evidence>
<dbReference type="InterPro" id="IPR004038">
    <property type="entry name" value="Ribosomal_eL8/eL30/eS12/Gad45"/>
</dbReference>
<protein>
    <recommendedName>
        <fullName evidence="4">Large ribosomal subunit protein eL30</fullName>
    </recommendedName>
    <alternativeName>
        <fullName evidence="5">60S ribosomal protein L30</fullName>
    </alternativeName>
</protein>
<dbReference type="RefSeq" id="XP_035297668.1">
    <property type="nucleotide sequence ID" value="XM_035441777.1"/>
</dbReference>
<sequence length="105" mass="11541">MVASKKMKKSLELINSRLQLAMRSGKYTLGYKQTLMMIRQGKEKLVILANNCPAFRKSELEHCAMVTKTGVHPYSGSGTGLGTACGNYYRVHTLVTTDPGDSDVI</sequence>
<gene>
    <name evidence="8" type="primary">LOC118238057</name>
</gene>
<proteinExistence type="inferred from homology"/>
<organism evidence="7 8">
    <name type="scientific">Cricetulus griseus</name>
    <name type="common">Chinese hamster</name>
    <name type="synonym">Cricetulus barabensis griseus</name>
    <dbReference type="NCBI Taxonomy" id="10029"/>
    <lineage>
        <taxon>Eukaryota</taxon>
        <taxon>Metazoa</taxon>
        <taxon>Chordata</taxon>
        <taxon>Craniata</taxon>
        <taxon>Vertebrata</taxon>
        <taxon>Euteleostomi</taxon>
        <taxon>Mammalia</taxon>
        <taxon>Eutheria</taxon>
        <taxon>Euarchontoglires</taxon>
        <taxon>Glires</taxon>
        <taxon>Rodentia</taxon>
        <taxon>Myomorpha</taxon>
        <taxon>Muroidea</taxon>
        <taxon>Cricetidae</taxon>
        <taxon>Cricetinae</taxon>
        <taxon>Cricetulus</taxon>
    </lineage>
</organism>
<dbReference type="Proteomes" id="UP001108280">
    <property type="component" value="Chromosome 3"/>
</dbReference>
<dbReference type="Pfam" id="PF01248">
    <property type="entry name" value="Ribosomal_L7Ae"/>
    <property type="match status" value="1"/>
</dbReference>
<keyword evidence="2" id="KW-0689">Ribosomal protein</keyword>
<dbReference type="OrthoDB" id="1928736at2759"/>
<accession>A0A9J7GTR6</accession>
<dbReference type="GO" id="GO:1990904">
    <property type="term" value="C:ribonucleoprotein complex"/>
    <property type="evidence" value="ECO:0007669"/>
    <property type="project" value="UniProtKB-KW"/>
</dbReference>
<dbReference type="PANTHER" id="PTHR11449">
    <property type="entry name" value="RIBOSOMAL PROTEIN L30"/>
    <property type="match status" value="1"/>
</dbReference>
<dbReference type="FunFam" id="3.30.1330.30:FF:000001">
    <property type="entry name" value="60S ribosomal protein L30"/>
    <property type="match status" value="1"/>
</dbReference>
<dbReference type="GO" id="GO:0005840">
    <property type="term" value="C:ribosome"/>
    <property type="evidence" value="ECO:0007669"/>
    <property type="project" value="UniProtKB-KW"/>
</dbReference>
<evidence type="ECO:0000256" key="2">
    <source>
        <dbReference type="ARBA" id="ARBA00022980"/>
    </source>
</evidence>
<reference evidence="7" key="2">
    <citation type="journal article" date="2020" name="Biotechnol. Bioeng.">
        <title>Chromosome-scale scaffolds for the Chinese hamster reference genome assembly to facilitate the study of the CHO epigenome.</title>
        <authorList>
            <person name="Hilliard W."/>
            <person name="MacDonald M."/>
            <person name="Lee K.H."/>
        </authorList>
    </citation>
    <scope>NUCLEOTIDE SEQUENCE [LARGE SCALE GENOMIC DNA]</scope>
    <source>
        <strain evidence="7">17A/GY</strain>
    </source>
</reference>
<evidence type="ECO:0000259" key="6">
    <source>
        <dbReference type="Pfam" id="PF01248"/>
    </source>
</evidence>
<reference evidence="7" key="1">
    <citation type="journal article" date="2018" name="Biotechnol. Bioeng.">
        <title>A reference genome of the Chinese hamster based on a hybrid assembly strategy.</title>
        <authorList>
            <person name="Rupp O."/>
            <person name="MacDonald M.L."/>
            <person name="Li S."/>
            <person name="Dhiman H."/>
            <person name="Polson S."/>
            <person name="Griep S."/>
            <person name="Heffner K."/>
            <person name="Hernandez I."/>
            <person name="Brinkrolf K."/>
            <person name="Jadhav V."/>
            <person name="Samoudi M."/>
            <person name="Hao H."/>
            <person name="Kingham B."/>
            <person name="Goesmann A."/>
            <person name="Betenbaugh M.J."/>
            <person name="Lewis N.E."/>
            <person name="Borth N."/>
            <person name="Lee K.H."/>
        </authorList>
    </citation>
    <scope>NUCLEOTIDE SEQUENCE [LARGE SCALE GENOMIC DNA]</scope>
    <source>
        <strain evidence="7">17A/GY</strain>
    </source>
</reference>
<reference evidence="8" key="3">
    <citation type="submission" date="2025-08" db="UniProtKB">
        <authorList>
            <consortium name="RefSeq"/>
        </authorList>
    </citation>
    <scope>IDENTIFICATION</scope>
    <source>
        <strain evidence="8">17A/GY</strain>
        <tissue evidence="8">Liver</tissue>
    </source>
</reference>
<dbReference type="InterPro" id="IPR029064">
    <property type="entry name" value="Ribosomal_eL30-like_sf"/>
</dbReference>
<dbReference type="InterPro" id="IPR039109">
    <property type="entry name" value="Ribosomal_eL30-like"/>
</dbReference>
<dbReference type="SUPFAM" id="SSF55315">
    <property type="entry name" value="L30e-like"/>
    <property type="match status" value="1"/>
</dbReference>
<evidence type="ECO:0000256" key="3">
    <source>
        <dbReference type="ARBA" id="ARBA00023274"/>
    </source>
</evidence>
<comment type="similarity">
    <text evidence="1">Belongs to the eukaryotic ribosomal protein eL30 family.</text>
</comment>
<dbReference type="AlphaFoldDB" id="A0A9J7GTR6"/>
<evidence type="ECO:0000313" key="7">
    <source>
        <dbReference type="Proteomes" id="UP001108280"/>
    </source>
</evidence>
<dbReference type="GO" id="GO:0003723">
    <property type="term" value="F:RNA binding"/>
    <property type="evidence" value="ECO:0007669"/>
    <property type="project" value="InterPro"/>
</dbReference>
<name>A0A9J7GTR6_CRIGR</name>
<keyword evidence="7" id="KW-1185">Reference proteome</keyword>
<dbReference type="GeneID" id="118238057"/>
<dbReference type="RefSeq" id="XP_035294270.1">
    <property type="nucleotide sequence ID" value="XM_035438379.1"/>
</dbReference>
<dbReference type="Gene3D" id="3.30.1330.30">
    <property type="match status" value="1"/>
</dbReference>
<evidence type="ECO:0000256" key="1">
    <source>
        <dbReference type="ARBA" id="ARBA00007326"/>
    </source>
</evidence>
<evidence type="ECO:0000256" key="4">
    <source>
        <dbReference type="ARBA" id="ARBA00035231"/>
    </source>
</evidence>
<feature type="domain" description="Ribosomal protein eL8/eL30/eS12/Gadd45" evidence="6">
    <location>
        <begin position="14"/>
        <end position="104"/>
    </location>
</feature>
<dbReference type="KEGG" id="cge:118238057"/>
<keyword evidence="3" id="KW-0687">Ribonucleoprotein</keyword>
<evidence type="ECO:0000313" key="8">
    <source>
        <dbReference type="RefSeq" id="XP_035297668.1"/>
    </source>
</evidence>